<name>A0A5C3L864_COPMA</name>
<evidence type="ECO:0000256" key="2">
    <source>
        <dbReference type="ARBA" id="ARBA00005819"/>
    </source>
</evidence>
<dbReference type="EMBL" id="ML210154">
    <property type="protein sequence ID" value="TFK28693.1"/>
    <property type="molecule type" value="Genomic_DNA"/>
</dbReference>
<dbReference type="PANTHER" id="PTHR12311">
    <property type="entry name" value="ACTIVATOR OF BASAL TRANSCRIPTION 1"/>
    <property type="match status" value="1"/>
</dbReference>
<evidence type="ECO:0000256" key="6">
    <source>
        <dbReference type="SAM" id="MobiDB-lite"/>
    </source>
</evidence>
<evidence type="ECO:0000313" key="8">
    <source>
        <dbReference type="Proteomes" id="UP000307440"/>
    </source>
</evidence>
<dbReference type="Gene3D" id="3.30.70.330">
    <property type="match status" value="1"/>
</dbReference>
<organism evidence="7 8">
    <name type="scientific">Coprinopsis marcescibilis</name>
    <name type="common">Agaric fungus</name>
    <name type="synonym">Psathyrella marcescibilis</name>
    <dbReference type="NCBI Taxonomy" id="230819"/>
    <lineage>
        <taxon>Eukaryota</taxon>
        <taxon>Fungi</taxon>
        <taxon>Dikarya</taxon>
        <taxon>Basidiomycota</taxon>
        <taxon>Agaricomycotina</taxon>
        <taxon>Agaricomycetes</taxon>
        <taxon>Agaricomycetidae</taxon>
        <taxon>Agaricales</taxon>
        <taxon>Agaricineae</taxon>
        <taxon>Psathyrellaceae</taxon>
        <taxon>Coprinopsis</taxon>
    </lineage>
</organism>
<feature type="compositionally biased region" description="Acidic residues" evidence="6">
    <location>
        <begin position="24"/>
        <end position="43"/>
    </location>
</feature>
<dbReference type="OrthoDB" id="287393at2759"/>
<proteinExistence type="inferred from homology"/>
<reference evidence="7 8" key="1">
    <citation type="journal article" date="2019" name="Nat. Ecol. Evol.">
        <title>Megaphylogeny resolves global patterns of mushroom evolution.</title>
        <authorList>
            <person name="Varga T."/>
            <person name="Krizsan K."/>
            <person name="Foldi C."/>
            <person name="Dima B."/>
            <person name="Sanchez-Garcia M."/>
            <person name="Sanchez-Ramirez S."/>
            <person name="Szollosi G.J."/>
            <person name="Szarkandi J.G."/>
            <person name="Papp V."/>
            <person name="Albert L."/>
            <person name="Andreopoulos W."/>
            <person name="Angelini C."/>
            <person name="Antonin V."/>
            <person name="Barry K.W."/>
            <person name="Bougher N.L."/>
            <person name="Buchanan P."/>
            <person name="Buyck B."/>
            <person name="Bense V."/>
            <person name="Catcheside P."/>
            <person name="Chovatia M."/>
            <person name="Cooper J."/>
            <person name="Damon W."/>
            <person name="Desjardin D."/>
            <person name="Finy P."/>
            <person name="Geml J."/>
            <person name="Haridas S."/>
            <person name="Hughes K."/>
            <person name="Justo A."/>
            <person name="Karasinski D."/>
            <person name="Kautmanova I."/>
            <person name="Kiss B."/>
            <person name="Kocsube S."/>
            <person name="Kotiranta H."/>
            <person name="LaButti K.M."/>
            <person name="Lechner B.E."/>
            <person name="Liimatainen K."/>
            <person name="Lipzen A."/>
            <person name="Lukacs Z."/>
            <person name="Mihaltcheva S."/>
            <person name="Morgado L.N."/>
            <person name="Niskanen T."/>
            <person name="Noordeloos M.E."/>
            <person name="Ohm R.A."/>
            <person name="Ortiz-Santana B."/>
            <person name="Ovrebo C."/>
            <person name="Racz N."/>
            <person name="Riley R."/>
            <person name="Savchenko A."/>
            <person name="Shiryaev A."/>
            <person name="Soop K."/>
            <person name="Spirin V."/>
            <person name="Szebenyi C."/>
            <person name="Tomsovsky M."/>
            <person name="Tulloss R.E."/>
            <person name="Uehling J."/>
            <person name="Grigoriev I.V."/>
            <person name="Vagvolgyi C."/>
            <person name="Papp T."/>
            <person name="Martin F.M."/>
            <person name="Miettinen O."/>
            <person name="Hibbett D.S."/>
            <person name="Nagy L.G."/>
        </authorList>
    </citation>
    <scope>NUCLEOTIDE SEQUENCE [LARGE SCALE GENOMIC DNA]</scope>
    <source>
        <strain evidence="7 8">CBS 121175</strain>
    </source>
</reference>
<dbReference type="GO" id="GO:0034462">
    <property type="term" value="P:small-subunit processome assembly"/>
    <property type="evidence" value="ECO:0007669"/>
    <property type="project" value="TreeGrafter"/>
</dbReference>
<gene>
    <name evidence="7" type="ORF">FA15DRAFT_665134</name>
</gene>
<dbReference type="InterPro" id="IPR034353">
    <property type="entry name" value="ABT1/ESF2_RRM"/>
</dbReference>
<evidence type="ECO:0000256" key="1">
    <source>
        <dbReference type="ARBA" id="ARBA00004604"/>
    </source>
</evidence>
<feature type="compositionally biased region" description="Basic and acidic residues" evidence="6">
    <location>
        <begin position="255"/>
        <end position="264"/>
    </location>
</feature>
<dbReference type="GO" id="GO:0000480">
    <property type="term" value="P:endonucleolytic cleavage in 5'-ETS of tricistronic rRNA transcript (SSU-rRNA, 5.8S rRNA, LSU-rRNA)"/>
    <property type="evidence" value="ECO:0007669"/>
    <property type="project" value="TreeGrafter"/>
</dbReference>
<dbReference type="GO" id="GO:0003723">
    <property type="term" value="F:RNA binding"/>
    <property type="evidence" value="ECO:0007669"/>
    <property type="project" value="UniProtKB-KW"/>
</dbReference>
<comment type="similarity">
    <text evidence="2">Belongs to the ESF2/ABP1 family.</text>
</comment>
<feature type="region of interest" description="Disordered" evidence="6">
    <location>
        <begin position="230"/>
        <end position="281"/>
    </location>
</feature>
<evidence type="ECO:0000313" key="7">
    <source>
        <dbReference type="EMBL" id="TFK28693.1"/>
    </source>
</evidence>
<protein>
    <recommendedName>
        <fullName evidence="5">18S rRNA factor 2</fullName>
    </recommendedName>
</protein>
<evidence type="ECO:0000256" key="3">
    <source>
        <dbReference type="ARBA" id="ARBA00022884"/>
    </source>
</evidence>
<dbReference type="InterPro" id="IPR039119">
    <property type="entry name" value="ABT1/Esf2"/>
</dbReference>
<dbReference type="GO" id="GO:0000447">
    <property type="term" value="P:endonucleolytic cleavage in ITS1 to separate SSU-rRNA from 5.8S rRNA and LSU-rRNA from tricistronic rRNA transcript (SSU-rRNA, 5.8S rRNA, LSU-rRNA)"/>
    <property type="evidence" value="ECO:0007669"/>
    <property type="project" value="TreeGrafter"/>
</dbReference>
<dbReference type="InterPro" id="IPR012677">
    <property type="entry name" value="Nucleotide-bd_a/b_plait_sf"/>
</dbReference>
<accession>A0A5C3L864</accession>
<dbReference type="InterPro" id="IPR035979">
    <property type="entry name" value="RBD_domain_sf"/>
</dbReference>
<sequence length="281" mass="31776">MKAASPTSKSQPEAGPSKPREESPVLEDEAAEEQEEEEHEEDFTGIGKGMDPEGFSGEKILQPLTPEALAAFKAAQDRAGVVYISRIPPGMRPAKVRHLMSGYGEVGRVYLKQEDAKRAYLRRKFTSTKKAHFVEGWVEFKDKKVARSVAEMLNAQPIGGKKGSRWRDDIWTMKYLPKFKWNMLTEQVAHEAAIHTAKLRVELSQSRAEQQEYLRNVELARVLDKRGQKKREKGEEFELKPLNDKKRVKQGGSEGEPKQKKSRVETNAGDIPLDSVLSNVF</sequence>
<dbReference type="GO" id="GO:0000472">
    <property type="term" value="P:endonucleolytic cleavage to generate mature 5'-end of SSU-rRNA from (SSU-rRNA, 5.8S rRNA, LSU-rRNA)"/>
    <property type="evidence" value="ECO:0007669"/>
    <property type="project" value="TreeGrafter"/>
</dbReference>
<dbReference type="STRING" id="230819.A0A5C3L864"/>
<keyword evidence="4" id="KW-0539">Nucleus</keyword>
<comment type="subcellular location">
    <subcellularLocation>
        <location evidence="1">Nucleus</location>
        <location evidence="1">Nucleolus</location>
    </subcellularLocation>
</comment>
<feature type="compositionally biased region" description="Basic and acidic residues" evidence="6">
    <location>
        <begin position="230"/>
        <end position="245"/>
    </location>
</feature>
<feature type="region of interest" description="Disordered" evidence="6">
    <location>
        <begin position="1"/>
        <end position="58"/>
    </location>
</feature>
<dbReference type="Proteomes" id="UP000307440">
    <property type="component" value="Unassembled WGS sequence"/>
</dbReference>
<evidence type="ECO:0000256" key="5">
    <source>
        <dbReference type="ARBA" id="ARBA00032634"/>
    </source>
</evidence>
<dbReference type="SUPFAM" id="SSF54928">
    <property type="entry name" value="RNA-binding domain, RBD"/>
    <property type="match status" value="1"/>
</dbReference>
<dbReference type="CDD" id="cd12263">
    <property type="entry name" value="RRM_ABT1_like"/>
    <property type="match status" value="1"/>
</dbReference>
<feature type="compositionally biased region" description="Polar residues" evidence="6">
    <location>
        <begin position="1"/>
        <end position="11"/>
    </location>
</feature>
<keyword evidence="3" id="KW-0694">RNA-binding</keyword>
<dbReference type="PANTHER" id="PTHR12311:SF7">
    <property type="entry name" value="ACTIVATOR OF BASAL TRANSCRIPTION 1"/>
    <property type="match status" value="1"/>
</dbReference>
<evidence type="ECO:0000256" key="4">
    <source>
        <dbReference type="ARBA" id="ARBA00023242"/>
    </source>
</evidence>
<dbReference type="GO" id="GO:0005730">
    <property type="term" value="C:nucleolus"/>
    <property type="evidence" value="ECO:0007669"/>
    <property type="project" value="UniProtKB-SubCell"/>
</dbReference>
<keyword evidence="8" id="KW-1185">Reference proteome</keyword>
<dbReference type="AlphaFoldDB" id="A0A5C3L864"/>